<dbReference type="PANTHER" id="PTHR16002">
    <property type="entry name" value="TRANSMEMBRANE PROTEIN 248-LIKE"/>
    <property type="match status" value="1"/>
</dbReference>
<keyword evidence="11" id="KW-1185">Reference proteome</keyword>
<reference evidence="11" key="1">
    <citation type="journal article" date="2017" name="Nat. Commun.">
        <title>The North American bullfrog draft genome provides insight into hormonal regulation of long noncoding RNA.</title>
        <authorList>
            <person name="Hammond S.A."/>
            <person name="Warren R.L."/>
            <person name="Vandervalk B.P."/>
            <person name="Kucuk E."/>
            <person name="Khan H."/>
            <person name="Gibb E.A."/>
            <person name="Pandoh P."/>
            <person name="Kirk H."/>
            <person name="Zhao Y."/>
            <person name="Jones M."/>
            <person name="Mungall A.J."/>
            <person name="Coope R."/>
            <person name="Pleasance S."/>
            <person name="Moore R.A."/>
            <person name="Holt R.A."/>
            <person name="Round J.M."/>
            <person name="Ohora S."/>
            <person name="Walle B.V."/>
            <person name="Veldhoen N."/>
            <person name="Helbing C.C."/>
            <person name="Birol I."/>
        </authorList>
    </citation>
    <scope>NUCLEOTIDE SEQUENCE [LARGE SCALE GENOMIC DNA]</scope>
</reference>
<dbReference type="EMBL" id="KV947823">
    <property type="protein sequence ID" value="PIO22482.1"/>
    <property type="molecule type" value="Genomic_DNA"/>
</dbReference>
<feature type="domain" description="TMEM248/TMEM219" evidence="9">
    <location>
        <begin position="66"/>
        <end position="124"/>
    </location>
</feature>
<keyword evidence="3 8" id="KW-1133">Transmembrane helix</keyword>
<evidence type="ECO:0000256" key="7">
    <source>
        <dbReference type="SAM" id="MobiDB-lite"/>
    </source>
</evidence>
<feature type="non-terminal residue" evidence="10">
    <location>
        <position position="175"/>
    </location>
</feature>
<evidence type="ECO:0000256" key="3">
    <source>
        <dbReference type="ARBA" id="ARBA00022989"/>
    </source>
</evidence>
<dbReference type="InterPro" id="IPR039587">
    <property type="entry name" value="TMEM248/TMEM219_dom"/>
</dbReference>
<evidence type="ECO:0000256" key="4">
    <source>
        <dbReference type="ARBA" id="ARBA00023136"/>
    </source>
</evidence>
<evidence type="ECO:0000259" key="9">
    <source>
        <dbReference type="Pfam" id="PF14940"/>
    </source>
</evidence>
<evidence type="ECO:0000256" key="5">
    <source>
        <dbReference type="ARBA" id="ARBA00038111"/>
    </source>
</evidence>
<protein>
    <recommendedName>
        <fullName evidence="6">Transmembrane protein 248</fullName>
    </recommendedName>
</protein>
<evidence type="ECO:0000313" key="10">
    <source>
        <dbReference type="EMBL" id="PIO22482.1"/>
    </source>
</evidence>
<evidence type="ECO:0000256" key="1">
    <source>
        <dbReference type="ARBA" id="ARBA00004141"/>
    </source>
</evidence>
<feature type="region of interest" description="Disordered" evidence="7">
    <location>
        <begin position="27"/>
        <end position="50"/>
    </location>
</feature>
<comment type="similarity">
    <text evidence="5">Belongs to the TMEM248 family.</text>
</comment>
<dbReference type="GO" id="GO:0016020">
    <property type="term" value="C:membrane"/>
    <property type="evidence" value="ECO:0007669"/>
    <property type="project" value="UniProtKB-SubCell"/>
</dbReference>
<name>A0A2G9R3P0_AQUCT</name>
<feature type="compositionally biased region" description="Polar residues" evidence="7">
    <location>
        <begin position="27"/>
        <end position="49"/>
    </location>
</feature>
<dbReference type="InterPro" id="IPR039493">
    <property type="entry name" value="TMEM248/TMEM219"/>
</dbReference>
<accession>A0A2G9R3P0</accession>
<feature type="transmembrane region" description="Helical" evidence="8">
    <location>
        <begin position="140"/>
        <end position="157"/>
    </location>
</feature>
<feature type="non-terminal residue" evidence="10">
    <location>
        <position position="1"/>
    </location>
</feature>
<evidence type="ECO:0000256" key="8">
    <source>
        <dbReference type="SAM" id="Phobius"/>
    </source>
</evidence>
<keyword evidence="2 8" id="KW-0812">Transmembrane</keyword>
<dbReference type="AlphaFoldDB" id="A0A2G9R3P0"/>
<proteinExistence type="inferred from homology"/>
<keyword evidence="4 8" id="KW-0472">Membrane</keyword>
<gene>
    <name evidence="10" type="ORF">AB205_0204300</name>
</gene>
<organism evidence="10 11">
    <name type="scientific">Aquarana catesbeiana</name>
    <name type="common">American bullfrog</name>
    <name type="synonym">Rana catesbeiana</name>
    <dbReference type="NCBI Taxonomy" id="8400"/>
    <lineage>
        <taxon>Eukaryota</taxon>
        <taxon>Metazoa</taxon>
        <taxon>Chordata</taxon>
        <taxon>Craniata</taxon>
        <taxon>Vertebrata</taxon>
        <taxon>Euteleostomi</taxon>
        <taxon>Amphibia</taxon>
        <taxon>Batrachia</taxon>
        <taxon>Anura</taxon>
        <taxon>Neobatrachia</taxon>
        <taxon>Ranoidea</taxon>
        <taxon>Ranidae</taxon>
        <taxon>Aquarana</taxon>
    </lineage>
</organism>
<sequence length="175" mass="19985">DWNTFLLRFNNLDFCISENETLKHILNDTSPPESTVTTGQARSSTQTPQALEDTGPINISVAITLTQPPHCIPETYSNATLWYKMFTTARDSGTKYAQDYNPFWCYKGAIGKVYHALNPKLTVIVPEDDRSLINLHLMDTSYFLFVMVITMFCYAVIRGRPSKIRQNNAEFCQEK</sequence>
<comment type="subcellular location">
    <subcellularLocation>
        <location evidence="1">Membrane</location>
        <topology evidence="1">Multi-pass membrane protein</topology>
    </subcellularLocation>
</comment>
<dbReference type="Proteomes" id="UP000228934">
    <property type="component" value="Unassembled WGS sequence"/>
</dbReference>
<dbReference type="Pfam" id="PF14940">
    <property type="entry name" value="TMEM219"/>
    <property type="match status" value="1"/>
</dbReference>
<dbReference type="PANTHER" id="PTHR16002:SF5">
    <property type="entry name" value="TRANSMEMBRANE PROTEIN 248"/>
    <property type="match status" value="1"/>
</dbReference>
<evidence type="ECO:0000313" key="11">
    <source>
        <dbReference type="Proteomes" id="UP000228934"/>
    </source>
</evidence>
<evidence type="ECO:0000256" key="2">
    <source>
        <dbReference type="ARBA" id="ARBA00022692"/>
    </source>
</evidence>
<evidence type="ECO:0000256" key="6">
    <source>
        <dbReference type="ARBA" id="ARBA00039285"/>
    </source>
</evidence>
<dbReference type="OrthoDB" id="6329605at2759"/>